<dbReference type="AlphaFoldDB" id="A0A0C3C2N0"/>
<evidence type="ECO:0000313" key="7">
    <source>
        <dbReference type="Proteomes" id="UP000054166"/>
    </source>
</evidence>
<dbReference type="InterPro" id="IPR011989">
    <property type="entry name" value="ARM-like"/>
</dbReference>
<accession>A0A0C3C2N0</accession>
<dbReference type="GO" id="GO:0000480">
    <property type="term" value="P:endonucleolytic cleavage in 5'-ETS of tricistronic rRNA transcript (SSU-rRNA, 5.8S rRNA, LSU-rRNA)"/>
    <property type="evidence" value="ECO:0007669"/>
    <property type="project" value="TreeGrafter"/>
</dbReference>
<dbReference type="Gene3D" id="1.25.10.10">
    <property type="entry name" value="Leucine-rich Repeat Variant"/>
    <property type="match status" value="3"/>
</dbReference>
<proteinExistence type="predicted"/>
<dbReference type="SMART" id="SM00025">
    <property type="entry name" value="Pumilio"/>
    <property type="match status" value="6"/>
</dbReference>
<name>A0A0C3C2N0_PILCF</name>
<feature type="compositionally biased region" description="Basic residues" evidence="5">
    <location>
        <begin position="1"/>
        <end position="13"/>
    </location>
</feature>
<keyword evidence="2" id="KW-0677">Repeat</keyword>
<dbReference type="GO" id="GO:0000056">
    <property type="term" value="P:ribosomal small subunit export from nucleus"/>
    <property type="evidence" value="ECO:0007669"/>
    <property type="project" value="TreeGrafter"/>
</dbReference>
<dbReference type="EMBL" id="KN832989">
    <property type="protein sequence ID" value="KIM83832.1"/>
    <property type="molecule type" value="Genomic_DNA"/>
</dbReference>
<dbReference type="InParanoid" id="A0A0C3C2N0"/>
<protein>
    <recommendedName>
        <fullName evidence="1">Nucleolar protein 9</fullName>
    </recommendedName>
    <alternativeName>
        <fullName evidence="3 4">Pumilio domain-containing protein NOP9</fullName>
    </alternativeName>
</protein>
<dbReference type="GO" id="GO:0003723">
    <property type="term" value="F:RNA binding"/>
    <property type="evidence" value="ECO:0007669"/>
    <property type="project" value="InterPro"/>
</dbReference>
<evidence type="ECO:0000256" key="1">
    <source>
        <dbReference type="ARBA" id="ARBA00016427"/>
    </source>
</evidence>
<dbReference type="GO" id="GO:0000472">
    <property type="term" value="P:endonucleolytic cleavage to generate mature 5'-end of SSU-rRNA from (SSU-rRNA, 5.8S rRNA, LSU-rRNA)"/>
    <property type="evidence" value="ECO:0007669"/>
    <property type="project" value="TreeGrafter"/>
</dbReference>
<evidence type="ECO:0000256" key="3">
    <source>
        <dbReference type="ARBA" id="ARBA00030932"/>
    </source>
</evidence>
<dbReference type="GO" id="GO:0005730">
    <property type="term" value="C:nucleolus"/>
    <property type="evidence" value="ECO:0007669"/>
    <property type="project" value="TreeGrafter"/>
</dbReference>
<evidence type="ECO:0000256" key="4">
    <source>
        <dbReference type="ARBA" id="ARBA00031929"/>
    </source>
</evidence>
<dbReference type="Proteomes" id="UP000054166">
    <property type="component" value="Unassembled WGS sequence"/>
</dbReference>
<organism evidence="6 7">
    <name type="scientific">Piloderma croceum (strain F 1598)</name>
    <dbReference type="NCBI Taxonomy" id="765440"/>
    <lineage>
        <taxon>Eukaryota</taxon>
        <taxon>Fungi</taxon>
        <taxon>Dikarya</taxon>
        <taxon>Basidiomycota</taxon>
        <taxon>Agaricomycotina</taxon>
        <taxon>Agaricomycetes</taxon>
        <taxon>Agaricomycetidae</taxon>
        <taxon>Atheliales</taxon>
        <taxon>Atheliaceae</taxon>
        <taxon>Piloderma</taxon>
    </lineage>
</organism>
<reference evidence="7" key="2">
    <citation type="submission" date="2015-01" db="EMBL/GenBank/DDBJ databases">
        <title>Evolutionary Origins and Diversification of the Mycorrhizal Mutualists.</title>
        <authorList>
            <consortium name="DOE Joint Genome Institute"/>
            <consortium name="Mycorrhizal Genomics Consortium"/>
            <person name="Kohler A."/>
            <person name="Kuo A."/>
            <person name="Nagy L.G."/>
            <person name="Floudas D."/>
            <person name="Copeland A."/>
            <person name="Barry K.W."/>
            <person name="Cichocki N."/>
            <person name="Veneault-Fourrey C."/>
            <person name="LaButti K."/>
            <person name="Lindquist E.A."/>
            <person name="Lipzen A."/>
            <person name="Lundell T."/>
            <person name="Morin E."/>
            <person name="Murat C."/>
            <person name="Riley R."/>
            <person name="Ohm R."/>
            <person name="Sun H."/>
            <person name="Tunlid A."/>
            <person name="Henrissat B."/>
            <person name="Grigoriev I.V."/>
            <person name="Hibbett D.S."/>
            <person name="Martin F."/>
        </authorList>
    </citation>
    <scope>NUCLEOTIDE SEQUENCE [LARGE SCALE GENOMIC DNA]</scope>
    <source>
        <strain evidence="7">F 1598</strain>
    </source>
</reference>
<keyword evidence="7" id="KW-1185">Reference proteome</keyword>
<dbReference type="GO" id="GO:0030688">
    <property type="term" value="C:preribosome, small subunit precursor"/>
    <property type="evidence" value="ECO:0007669"/>
    <property type="project" value="TreeGrafter"/>
</dbReference>
<dbReference type="PANTHER" id="PTHR13102:SF0">
    <property type="entry name" value="NUCLEOLAR PROTEIN 9"/>
    <property type="match status" value="1"/>
</dbReference>
<dbReference type="PANTHER" id="PTHR13102">
    <property type="entry name" value="NUCLEOLAR PROTEIN 9"/>
    <property type="match status" value="1"/>
</dbReference>
<dbReference type="Pfam" id="PF22493">
    <property type="entry name" value="PUF_NOP9"/>
    <property type="match status" value="1"/>
</dbReference>
<dbReference type="GO" id="GO:0030686">
    <property type="term" value="C:90S preribosome"/>
    <property type="evidence" value="ECO:0007669"/>
    <property type="project" value="TreeGrafter"/>
</dbReference>
<dbReference type="InterPro" id="IPR040000">
    <property type="entry name" value="NOP9"/>
</dbReference>
<dbReference type="SUPFAM" id="SSF48371">
    <property type="entry name" value="ARM repeat"/>
    <property type="match status" value="2"/>
</dbReference>
<dbReference type="STRING" id="765440.A0A0C3C2N0"/>
<feature type="compositionally biased region" description="Acidic residues" evidence="5">
    <location>
        <begin position="29"/>
        <end position="39"/>
    </location>
</feature>
<evidence type="ECO:0000256" key="2">
    <source>
        <dbReference type="ARBA" id="ARBA00022737"/>
    </source>
</evidence>
<feature type="region of interest" description="Disordered" evidence="5">
    <location>
        <begin position="1"/>
        <end position="49"/>
    </location>
</feature>
<gene>
    <name evidence="6" type="ORF">PILCRDRAFT_415120</name>
</gene>
<dbReference type="GO" id="GO:0000447">
    <property type="term" value="P:endonucleolytic cleavage in ITS1 to separate SSU-rRNA from 5.8S rRNA and LSU-rRNA from tricistronic rRNA transcript (SSU-rRNA, 5.8S rRNA, LSU-rRNA)"/>
    <property type="evidence" value="ECO:0007669"/>
    <property type="project" value="TreeGrafter"/>
</dbReference>
<sequence>MPREFRKRGKKTKKSSDKDHWKPSKDEQVPLDDQDEPEDEPHAGPSWIIPASKNSEEINLEAPFGFLDVDVKAYFRTVDIQIRSWQDNGTEAREGDTDVDPNEERRLFFIAALTEMSNKEKQLATDPDCSSILERMIYSMDDFARRVFVDRLAGSYDALVRHRFASHVCQTLFTVSADTVTREEKGILPPISNSSDEGELRTLTELIVAICKELSPSFTSLIMDPFASHVIRALLLLLCPSLSSSDNSLAKSYSTVRSRKSTAWKARQAPMKNVFAEKGTDDDLHAPIVKSIPKQFHKASANFLRILREELGENEVRALAADKVASPVLQIMLEIEADQGMSDAPGSIMDRVLVGIITSYNEDPAVIPEQSDYLSTFFRDPTSSHLLETVATRAPDRAFVILWSTYFQGKLTRLSAHPVANFVVARAMERVNASQLESACEELRESWGKIIKSSRTGVLRAMIDKAAMLGSHEKEMVEGMCAAFNLTTDEDRGLFVLCVMILKPLQEYRSSVVSAQSQTQVNGTHINKGHQNDPLEPKVQGAILLQSLLRMNEPHNLVVIDSIMSLPSEDLLRLAHHPTSSRVLDAILKSPTVSFKAKRNFVMSLIGHYHVLVDDRIGSRVADRCWAFADPYLREKIARSLFAHEQYLAASFYGKFFARNLNLHLLLRRPEDWRNLQSQYKLTSSQAIKPTPTEASYVTAVPLAPPVDRPQKRKRNTTDNEIDALFHASLGRKIKKGVLEPEPKTSSAVDGFHTASLPVEDKGLIDVLGAIRVAPKDEKGGHRKKKRVR</sequence>
<dbReference type="HOGENOM" id="CLU_008720_0_0_1"/>
<dbReference type="FunCoup" id="A0A0C3C2N0">
    <property type="interactions" value="513"/>
</dbReference>
<reference evidence="6 7" key="1">
    <citation type="submission" date="2014-04" db="EMBL/GenBank/DDBJ databases">
        <authorList>
            <consortium name="DOE Joint Genome Institute"/>
            <person name="Kuo A."/>
            <person name="Tarkka M."/>
            <person name="Buscot F."/>
            <person name="Kohler A."/>
            <person name="Nagy L.G."/>
            <person name="Floudas D."/>
            <person name="Copeland A."/>
            <person name="Barry K.W."/>
            <person name="Cichocki N."/>
            <person name="Veneault-Fourrey C."/>
            <person name="LaButti K."/>
            <person name="Lindquist E.A."/>
            <person name="Lipzen A."/>
            <person name="Lundell T."/>
            <person name="Morin E."/>
            <person name="Murat C."/>
            <person name="Sun H."/>
            <person name="Tunlid A."/>
            <person name="Henrissat B."/>
            <person name="Grigoriev I.V."/>
            <person name="Hibbett D.S."/>
            <person name="Martin F."/>
            <person name="Nordberg H.P."/>
            <person name="Cantor M.N."/>
            <person name="Hua S.X."/>
        </authorList>
    </citation>
    <scope>NUCLEOTIDE SEQUENCE [LARGE SCALE GENOMIC DNA]</scope>
    <source>
        <strain evidence="6 7">F 1598</strain>
    </source>
</reference>
<evidence type="ECO:0000313" key="6">
    <source>
        <dbReference type="EMBL" id="KIM83832.1"/>
    </source>
</evidence>
<dbReference type="InterPro" id="IPR001313">
    <property type="entry name" value="Pumilio_RNA-bd_rpt"/>
</dbReference>
<evidence type="ECO:0000256" key="5">
    <source>
        <dbReference type="SAM" id="MobiDB-lite"/>
    </source>
</evidence>
<dbReference type="InterPro" id="IPR016024">
    <property type="entry name" value="ARM-type_fold"/>
</dbReference>
<dbReference type="OrthoDB" id="392571at2759"/>
<feature type="compositionally biased region" description="Basic and acidic residues" evidence="5">
    <location>
        <begin position="14"/>
        <end position="28"/>
    </location>
</feature>